<evidence type="ECO:0000256" key="1">
    <source>
        <dbReference type="SAM" id="Phobius"/>
    </source>
</evidence>
<comment type="caution">
    <text evidence="2">The sequence shown here is derived from an EMBL/GenBank/DDBJ whole genome shotgun (WGS) entry which is preliminary data.</text>
</comment>
<accession>A0A7X0RCG2</accession>
<feature type="transmembrane region" description="Helical" evidence="1">
    <location>
        <begin position="47"/>
        <end position="68"/>
    </location>
</feature>
<evidence type="ECO:0000313" key="2">
    <source>
        <dbReference type="EMBL" id="MBB6625731.1"/>
    </source>
</evidence>
<organism evidence="2 3">
    <name type="scientific">Nocardioides luti</name>
    <dbReference type="NCBI Taxonomy" id="2761101"/>
    <lineage>
        <taxon>Bacteria</taxon>
        <taxon>Bacillati</taxon>
        <taxon>Actinomycetota</taxon>
        <taxon>Actinomycetes</taxon>
        <taxon>Propionibacteriales</taxon>
        <taxon>Nocardioidaceae</taxon>
        <taxon>Nocardioides</taxon>
    </lineage>
</organism>
<gene>
    <name evidence="2" type="ORF">H5V45_00225</name>
</gene>
<feature type="transmembrane region" description="Helical" evidence="1">
    <location>
        <begin position="6"/>
        <end position="26"/>
    </location>
</feature>
<sequence>MNNAGLPGTGLGGLFYVLLALAMPVVELHRTLQGRSSRARWALVLRQLGTALGVVGAVLLTGAAVSHLGLVPAALPGTGVLVVAVPALLSVGVLAVLVVALRLWAWATSGRPPHPLPPALAPGPGKHRTPAP</sequence>
<keyword evidence="1" id="KW-0472">Membrane</keyword>
<dbReference type="AlphaFoldDB" id="A0A7X0RCG2"/>
<evidence type="ECO:0000313" key="3">
    <source>
        <dbReference type="Proteomes" id="UP000523955"/>
    </source>
</evidence>
<dbReference type="RefSeq" id="WP_185251077.1">
    <property type="nucleotide sequence ID" value="NZ_JACKXE010000001.1"/>
</dbReference>
<feature type="transmembrane region" description="Helical" evidence="1">
    <location>
        <begin position="80"/>
        <end position="104"/>
    </location>
</feature>
<dbReference type="Proteomes" id="UP000523955">
    <property type="component" value="Unassembled WGS sequence"/>
</dbReference>
<dbReference type="EMBL" id="JACKXE010000001">
    <property type="protein sequence ID" value="MBB6625731.1"/>
    <property type="molecule type" value="Genomic_DNA"/>
</dbReference>
<keyword evidence="1" id="KW-1133">Transmembrane helix</keyword>
<protein>
    <submittedName>
        <fullName evidence="2">Uncharacterized protein</fullName>
    </submittedName>
</protein>
<proteinExistence type="predicted"/>
<reference evidence="2 3" key="1">
    <citation type="submission" date="2020-08" db="EMBL/GenBank/DDBJ databases">
        <authorList>
            <person name="Seo M.-J."/>
        </authorList>
    </citation>
    <scope>NUCLEOTIDE SEQUENCE [LARGE SCALE GENOMIC DNA]</scope>
    <source>
        <strain evidence="2 3">KIGAM211</strain>
    </source>
</reference>
<keyword evidence="1" id="KW-0812">Transmembrane</keyword>
<keyword evidence="3" id="KW-1185">Reference proteome</keyword>
<name>A0A7X0RCG2_9ACTN</name>